<dbReference type="Pfam" id="PF01256">
    <property type="entry name" value="Carb_kinase"/>
    <property type="match status" value="1"/>
</dbReference>
<dbReference type="EMBL" id="CAADRM010000022">
    <property type="protein sequence ID" value="VFU11861.1"/>
    <property type="molecule type" value="Genomic_DNA"/>
</dbReference>
<evidence type="ECO:0000256" key="18">
    <source>
        <dbReference type="ARBA" id="ARBA00032624"/>
    </source>
</evidence>
<dbReference type="InterPro" id="IPR004443">
    <property type="entry name" value="YjeF_N_dom"/>
</dbReference>
<accession>A0A485LX59</accession>
<evidence type="ECO:0000256" key="13">
    <source>
        <dbReference type="ARBA" id="ARBA00023027"/>
    </source>
</evidence>
<evidence type="ECO:0000256" key="12">
    <source>
        <dbReference type="ARBA" id="ARBA00022958"/>
    </source>
</evidence>
<gene>
    <name evidence="23" type="primary">nnr</name>
    <name evidence="23" type="ORF">SCFA_1180007</name>
</gene>
<dbReference type="CDD" id="cd01171">
    <property type="entry name" value="YXKO-related"/>
    <property type="match status" value="1"/>
</dbReference>
<evidence type="ECO:0000259" key="22">
    <source>
        <dbReference type="PROSITE" id="PS51385"/>
    </source>
</evidence>
<evidence type="ECO:0000256" key="7">
    <source>
        <dbReference type="ARBA" id="ARBA00013129"/>
    </source>
</evidence>
<dbReference type="InterPro" id="IPR000631">
    <property type="entry name" value="CARKD"/>
</dbReference>
<comment type="catalytic activity">
    <reaction evidence="2">
        <text>(6R)-NADPHX = (6S)-NADPHX</text>
        <dbReference type="Rhea" id="RHEA:32227"/>
        <dbReference type="ChEBI" id="CHEBI:64076"/>
        <dbReference type="ChEBI" id="CHEBI:64077"/>
        <dbReference type="EC" id="5.1.99.6"/>
    </reaction>
</comment>
<dbReference type="InterPro" id="IPR030677">
    <property type="entry name" value="Nnr"/>
</dbReference>
<dbReference type="PANTHER" id="PTHR12592:SF0">
    <property type="entry name" value="ATP-DEPENDENT (S)-NAD(P)H-HYDRATE DEHYDRATASE"/>
    <property type="match status" value="1"/>
</dbReference>
<evidence type="ECO:0000259" key="21">
    <source>
        <dbReference type="PROSITE" id="PS51383"/>
    </source>
</evidence>
<proteinExistence type="inferred from homology"/>
<keyword evidence="14 23" id="KW-0413">Isomerase</keyword>
<comment type="catalytic activity">
    <reaction evidence="20">
        <text>(6S)-NADPHX + ADP = AMP + phosphate + NADPH + H(+)</text>
        <dbReference type="Rhea" id="RHEA:32235"/>
        <dbReference type="ChEBI" id="CHEBI:15378"/>
        <dbReference type="ChEBI" id="CHEBI:43474"/>
        <dbReference type="ChEBI" id="CHEBI:57783"/>
        <dbReference type="ChEBI" id="CHEBI:64076"/>
        <dbReference type="ChEBI" id="CHEBI:456215"/>
        <dbReference type="ChEBI" id="CHEBI:456216"/>
        <dbReference type="EC" id="4.2.1.136"/>
    </reaction>
</comment>
<reference evidence="23" key="1">
    <citation type="submission" date="2019-03" db="EMBL/GenBank/DDBJ databases">
        <authorList>
            <person name="Hao L."/>
        </authorList>
    </citation>
    <scope>NUCLEOTIDE SEQUENCE</scope>
</reference>
<dbReference type="AlphaFoldDB" id="A0A485LX59"/>
<comment type="similarity">
    <text evidence="4">In the N-terminal section; belongs to the NnrE/AIBP family.</text>
</comment>
<dbReference type="PANTHER" id="PTHR12592">
    <property type="entry name" value="ATP-DEPENDENT (S)-NAD(P)H-HYDRATE DEHYDRATASE FAMILY MEMBER"/>
    <property type="match status" value="1"/>
</dbReference>
<organism evidence="23">
    <name type="scientific">anaerobic digester metagenome</name>
    <dbReference type="NCBI Taxonomy" id="1263854"/>
    <lineage>
        <taxon>unclassified sequences</taxon>
        <taxon>metagenomes</taxon>
        <taxon>ecological metagenomes</taxon>
    </lineage>
</organism>
<evidence type="ECO:0000256" key="2">
    <source>
        <dbReference type="ARBA" id="ARBA00000909"/>
    </source>
</evidence>
<keyword evidence="8" id="KW-0479">Metal-binding</keyword>
<dbReference type="GO" id="GO:0052855">
    <property type="term" value="F:ADP-dependent NAD(P)H-hydrate dehydratase activity"/>
    <property type="evidence" value="ECO:0007669"/>
    <property type="project" value="UniProtKB-EC"/>
</dbReference>
<keyword evidence="10" id="KW-0067">ATP-binding</keyword>
<evidence type="ECO:0000256" key="9">
    <source>
        <dbReference type="ARBA" id="ARBA00022741"/>
    </source>
</evidence>
<keyword evidence="11" id="KW-0521">NADP</keyword>
<keyword evidence="12" id="KW-0630">Potassium</keyword>
<dbReference type="InterPro" id="IPR029056">
    <property type="entry name" value="Ribokinase-like"/>
</dbReference>
<comment type="catalytic activity">
    <reaction evidence="19">
        <text>(6S)-NADHX + ADP = AMP + phosphate + NADH + H(+)</text>
        <dbReference type="Rhea" id="RHEA:32223"/>
        <dbReference type="ChEBI" id="CHEBI:15378"/>
        <dbReference type="ChEBI" id="CHEBI:43474"/>
        <dbReference type="ChEBI" id="CHEBI:57945"/>
        <dbReference type="ChEBI" id="CHEBI:64074"/>
        <dbReference type="ChEBI" id="CHEBI:456215"/>
        <dbReference type="ChEBI" id="CHEBI:456216"/>
        <dbReference type="EC" id="4.2.1.136"/>
    </reaction>
</comment>
<keyword evidence="9" id="KW-0547">Nucleotide-binding</keyword>
<dbReference type="InterPro" id="IPR036652">
    <property type="entry name" value="YjeF_N_dom_sf"/>
</dbReference>
<dbReference type="Pfam" id="PF03853">
    <property type="entry name" value="YjeF_N"/>
    <property type="match status" value="1"/>
</dbReference>
<evidence type="ECO:0000256" key="16">
    <source>
        <dbReference type="ARBA" id="ARBA00023268"/>
    </source>
</evidence>
<evidence type="ECO:0000256" key="17">
    <source>
        <dbReference type="ARBA" id="ARBA00025153"/>
    </source>
</evidence>
<dbReference type="PIRSF" id="PIRSF017184">
    <property type="entry name" value="Nnr"/>
    <property type="match status" value="1"/>
</dbReference>
<dbReference type="SUPFAM" id="SSF64153">
    <property type="entry name" value="YjeF N-terminal domain-like"/>
    <property type="match status" value="1"/>
</dbReference>
<evidence type="ECO:0000256" key="20">
    <source>
        <dbReference type="ARBA" id="ARBA00049209"/>
    </source>
</evidence>
<evidence type="ECO:0000256" key="15">
    <source>
        <dbReference type="ARBA" id="ARBA00023239"/>
    </source>
</evidence>
<dbReference type="GO" id="GO:0110051">
    <property type="term" value="P:metabolite repair"/>
    <property type="evidence" value="ECO:0007669"/>
    <property type="project" value="TreeGrafter"/>
</dbReference>
<feature type="domain" description="YjeF C-terminal" evidence="21">
    <location>
        <begin position="223"/>
        <end position="505"/>
    </location>
</feature>
<dbReference type="Gene3D" id="3.40.1190.20">
    <property type="match status" value="1"/>
</dbReference>
<comment type="catalytic activity">
    <reaction evidence="1">
        <text>(6R)-NADHX = (6S)-NADHX</text>
        <dbReference type="Rhea" id="RHEA:32215"/>
        <dbReference type="ChEBI" id="CHEBI:64074"/>
        <dbReference type="ChEBI" id="CHEBI:64075"/>
        <dbReference type="EC" id="5.1.99.6"/>
    </reaction>
</comment>
<dbReference type="GO" id="GO:0046872">
    <property type="term" value="F:metal ion binding"/>
    <property type="evidence" value="ECO:0007669"/>
    <property type="project" value="UniProtKB-KW"/>
</dbReference>
<evidence type="ECO:0000256" key="10">
    <source>
        <dbReference type="ARBA" id="ARBA00022840"/>
    </source>
</evidence>
<evidence type="ECO:0000256" key="19">
    <source>
        <dbReference type="ARBA" id="ARBA00048238"/>
    </source>
</evidence>
<dbReference type="NCBIfam" id="TIGR00196">
    <property type="entry name" value="yjeF_cterm"/>
    <property type="match status" value="1"/>
</dbReference>
<dbReference type="NCBIfam" id="TIGR00197">
    <property type="entry name" value="yjeF_nterm"/>
    <property type="match status" value="1"/>
</dbReference>
<comment type="cofactor">
    <cofactor evidence="3">
        <name>K(+)</name>
        <dbReference type="ChEBI" id="CHEBI:29103"/>
    </cofactor>
</comment>
<evidence type="ECO:0000313" key="23">
    <source>
        <dbReference type="EMBL" id="VFU11861.1"/>
    </source>
</evidence>
<keyword evidence="16" id="KW-0511">Multifunctional enzyme</keyword>
<evidence type="ECO:0000256" key="3">
    <source>
        <dbReference type="ARBA" id="ARBA00001958"/>
    </source>
</evidence>
<sequence>MKISSVSQMRAMDSSAVTTYGIAEELLMENAGLAACTVLERGLGIRGKTFIVFCGGGNNGGDGFVVARKIHSMGGTALVFILSDPGKYKGPAKANLDILSRLPITLTRLDSMQDALDALSRCDGIIDAMLGTGIDREVSGIYAAAIEAINNSGRPVLSLDIPSGVNGDTGGIMGCAVAADCTVTFGLPKIGNLLMPGYALCGRLYVSHISFPPDLYEAQSIQIAVNDPPDLPPRDPAGYKGSFGKALFIAGAAGYYGAPYLCAMSFLKAGGGYSCLACPEGIVPFIASKGSEIVFFPQKQTSDGSISYENKENLIALSQDMDIVVIGPGLSLNQETVQLARELIVAIDKPMIIDADGITALSRDISILKRSAPTVLTPHLGEMARITGLSTDRIDADKIGVLTKTCRDLGSIIVLKGANSLIGYPDGRVLVNVSGNCGMATAGSGDILTGTIGAMMGLGLDIESAAAKGVFIHGAAGDISAAESGQDGMTAQDILEHLPRALLMDREGSFRDLYPGIDLV</sequence>
<evidence type="ECO:0000256" key="6">
    <source>
        <dbReference type="ARBA" id="ARBA00012228"/>
    </source>
</evidence>
<dbReference type="EC" id="5.1.99.6" evidence="6"/>
<dbReference type="GO" id="GO:0052856">
    <property type="term" value="F:NAD(P)HX epimerase activity"/>
    <property type="evidence" value="ECO:0007669"/>
    <property type="project" value="UniProtKB-EC"/>
</dbReference>
<dbReference type="PROSITE" id="PS51383">
    <property type="entry name" value="YJEF_C_3"/>
    <property type="match status" value="1"/>
</dbReference>
<dbReference type="SUPFAM" id="SSF53613">
    <property type="entry name" value="Ribokinase-like"/>
    <property type="match status" value="1"/>
</dbReference>
<dbReference type="HAMAP" id="MF_01965">
    <property type="entry name" value="NADHX_dehydratase"/>
    <property type="match status" value="1"/>
</dbReference>
<comment type="similarity">
    <text evidence="5">In the C-terminal section; belongs to the NnrD/CARKD family.</text>
</comment>
<feature type="domain" description="YjeF N-terminal" evidence="22">
    <location>
        <begin position="9"/>
        <end position="217"/>
    </location>
</feature>
<evidence type="ECO:0000256" key="14">
    <source>
        <dbReference type="ARBA" id="ARBA00023235"/>
    </source>
</evidence>
<dbReference type="PROSITE" id="PS51385">
    <property type="entry name" value="YJEF_N"/>
    <property type="match status" value="1"/>
</dbReference>
<evidence type="ECO:0000256" key="1">
    <source>
        <dbReference type="ARBA" id="ARBA00000013"/>
    </source>
</evidence>
<evidence type="ECO:0000256" key="8">
    <source>
        <dbReference type="ARBA" id="ARBA00022723"/>
    </source>
</evidence>
<name>A0A485LX59_9ZZZZ</name>
<dbReference type="EC" id="4.2.1.136" evidence="7"/>
<dbReference type="HAMAP" id="MF_01966">
    <property type="entry name" value="NADHX_epimerase"/>
    <property type="match status" value="1"/>
</dbReference>
<dbReference type="Gene3D" id="3.40.50.10260">
    <property type="entry name" value="YjeF N-terminal domain"/>
    <property type="match status" value="1"/>
</dbReference>
<dbReference type="GO" id="GO:0005524">
    <property type="term" value="F:ATP binding"/>
    <property type="evidence" value="ECO:0007669"/>
    <property type="project" value="UniProtKB-KW"/>
</dbReference>
<evidence type="ECO:0000256" key="11">
    <source>
        <dbReference type="ARBA" id="ARBA00022857"/>
    </source>
</evidence>
<protein>
    <recommendedName>
        <fullName evidence="18">Nicotinamide nucleotide repair protein</fullName>
        <ecNumber evidence="7">4.2.1.136</ecNumber>
        <ecNumber evidence="6">5.1.99.6</ecNumber>
    </recommendedName>
</protein>
<comment type="function">
    <text evidence="17">Bifunctional enzyme that catalyzes the epimerization of the S- and R-forms of NAD(P)HX and the dehydration of the S-form of NAD(P)HX at the expense of ADP, which is converted to AMP. This allows the repair of both epimers of NAD(P)HX, a damaged form of NAD(P)H that is a result of enzymatic or heat-dependent hydration.</text>
</comment>
<evidence type="ECO:0000256" key="5">
    <source>
        <dbReference type="ARBA" id="ARBA00009524"/>
    </source>
</evidence>
<keyword evidence="15 23" id="KW-0456">Lyase</keyword>
<keyword evidence="13" id="KW-0520">NAD</keyword>
<evidence type="ECO:0000256" key="4">
    <source>
        <dbReference type="ARBA" id="ARBA00006001"/>
    </source>
</evidence>